<sequence>MNGFSTRRLIVETWADAIAAEPARSRLVDELKRLLTPGVLEHLPEPLQIAPGAGAVALWVAGRGREAAVYTVRHAAQGHLIGLLILAEFADEGGGAAMHLVYLLAEPEWGKGYASELVAGLVDWLAEQGRPVTLLGGVANGNPASAAVPRKAGFKRSDALSDRDTDMYIHCPVQAAV</sequence>
<dbReference type="Pfam" id="PF13302">
    <property type="entry name" value="Acetyltransf_3"/>
    <property type="match status" value="1"/>
</dbReference>
<dbReference type="Gene3D" id="3.40.630.30">
    <property type="match status" value="1"/>
</dbReference>
<evidence type="ECO:0000256" key="3">
    <source>
        <dbReference type="ARBA" id="ARBA00038502"/>
    </source>
</evidence>
<keyword evidence="1" id="KW-0808">Transferase</keyword>
<dbReference type="InterPro" id="IPR016181">
    <property type="entry name" value="Acyl_CoA_acyltransferase"/>
</dbReference>
<keyword evidence="6" id="KW-1185">Reference proteome</keyword>
<dbReference type="RefSeq" id="WP_263335498.1">
    <property type="nucleotide sequence ID" value="NZ_JAOVQO010000008.1"/>
</dbReference>
<accession>A0ABT2X2Y9</accession>
<organism evidence="5 6">
    <name type="scientific">Albidovulum salinarum</name>
    <dbReference type="NCBI Taxonomy" id="2984153"/>
    <lineage>
        <taxon>Bacteria</taxon>
        <taxon>Pseudomonadati</taxon>
        <taxon>Pseudomonadota</taxon>
        <taxon>Alphaproteobacteria</taxon>
        <taxon>Rhodobacterales</taxon>
        <taxon>Paracoccaceae</taxon>
        <taxon>Albidovulum</taxon>
    </lineage>
</organism>
<dbReference type="PROSITE" id="PS51186">
    <property type="entry name" value="GNAT"/>
    <property type="match status" value="1"/>
</dbReference>
<feature type="domain" description="N-acetyltransferase" evidence="4">
    <location>
        <begin position="9"/>
        <end position="177"/>
    </location>
</feature>
<gene>
    <name evidence="5" type="ORF">OEZ60_09875</name>
</gene>
<evidence type="ECO:0000313" key="6">
    <source>
        <dbReference type="Proteomes" id="UP001209535"/>
    </source>
</evidence>
<reference evidence="5 6" key="1">
    <citation type="submission" date="2022-10" db="EMBL/GenBank/DDBJ databases">
        <title>Defluviimonas sp. nov., isolated from ocean surface sediments.</title>
        <authorList>
            <person name="He W."/>
            <person name="Wang L."/>
            <person name="Zhang D.-F."/>
        </authorList>
    </citation>
    <scope>NUCLEOTIDE SEQUENCE [LARGE SCALE GENOMIC DNA]</scope>
    <source>
        <strain evidence="5 6">WL0024</strain>
    </source>
</reference>
<dbReference type="SUPFAM" id="SSF55729">
    <property type="entry name" value="Acyl-CoA N-acyltransferases (Nat)"/>
    <property type="match status" value="1"/>
</dbReference>
<evidence type="ECO:0000313" key="5">
    <source>
        <dbReference type="EMBL" id="MCU9848316.1"/>
    </source>
</evidence>
<proteinExistence type="inferred from homology"/>
<keyword evidence="2" id="KW-0012">Acyltransferase</keyword>
<comment type="caution">
    <text evidence="5">The sequence shown here is derived from an EMBL/GenBank/DDBJ whole genome shotgun (WGS) entry which is preliminary data.</text>
</comment>
<evidence type="ECO:0000256" key="2">
    <source>
        <dbReference type="ARBA" id="ARBA00023315"/>
    </source>
</evidence>
<dbReference type="InterPro" id="IPR051531">
    <property type="entry name" value="N-acetyltransferase"/>
</dbReference>
<comment type="similarity">
    <text evidence="3">Belongs to the acetyltransferase family. RimJ subfamily.</text>
</comment>
<evidence type="ECO:0000256" key="1">
    <source>
        <dbReference type="ARBA" id="ARBA00022679"/>
    </source>
</evidence>
<dbReference type="Proteomes" id="UP001209535">
    <property type="component" value="Unassembled WGS sequence"/>
</dbReference>
<protein>
    <submittedName>
        <fullName evidence="5">GNAT family N-acetyltransferase</fullName>
    </submittedName>
</protein>
<dbReference type="InterPro" id="IPR000182">
    <property type="entry name" value="GNAT_dom"/>
</dbReference>
<dbReference type="PANTHER" id="PTHR43792">
    <property type="entry name" value="GNAT FAMILY, PUTATIVE (AFU_ORTHOLOGUE AFUA_3G00765)-RELATED-RELATED"/>
    <property type="match status" value="1"/>
</dbReference>
<dbReference type="PANTHER" id="PTHR43792:SF8">
    <property type="entry name" value="[RIBOSOMAL PROTEIN US5]-ALANINE N-ACETYLTRANSFERASE"/>
    <property type="match status" value="1"/>
</dbReference>
<evidence type="ECO:0000259" key="4">
    <source>
        <dbReference type="PROSITE" id="PS51186"/>
    </source>
</evidence>
<name>A0ABT2X2Y9_9RHOB</name>
<dbReference type="EMBL" id="JAOVQO010000008">
    <property type="protein sequence ID" value="MCU9848316.1"/>
    <property type="molecule type" value="Genomic_DNA"/>
</dbReference>